<organism evidence="2 3">
    <name type="scientific">Halomonas gemina</name>
    <dbReference type="NCBI Taxonomy" id="2945105"/>
    <lineage>
        <taxon>Bacteria</taxon>
        <taxon>Pseudomonadati</taxon>
        <taxon>Pseudomonadota</taxon>
        <taxon>Gammaproteobacteria</taxon>
        <taxon>Oceanospirillales</taxon>
        <taxon>Halomonadaceae</taxon>
        <taxon>Halomonas</taxon>
    </lineage>
</organism>
<keyword evidence="3" id="KW-1185">Reference proteome</keyword>
<sequence>MAAGLIAGAIQGLGGAMQHNAQGQIEEKRKKALMALEQEMALEHEEVRHQNTLERDEGQHGYRMDELGQQHEYGLEELGARHGYSMEQERFRQSNQNARHYSSLSAREREGNNDWQMVKTEDGGLVQFSPSRNAYREANLPEGAVMGDMGGDLTDREKARAEMLGDQLQALRDKQAEGIEPLSPEEKTRLGRIEAELNGLLGGSTGPTPLERLLAGEEGADAPPQEGDAEPGSIPGIIQRERETQQNTQEANEARRAAYQAREQADAVLDKIEREQAGGASPDGIMAGVNRARGRGGVSEETVVEAQRVAEELLALDSNANLSVDNKRWLAERLMRLQDAGVPINLEQ</sequence>
<gene>
    <name evidence="2" type="ORF">M8009_13125</name>
</gene>
<comment type="caution">
    <text evidence="2">The sequence shown here is derived from an EMBL/GenBank/DDBJ whole genome shotgun (WGS) entry which is preliminary data.</text>
</comment>
<protein>
    <submittedName>
        <fullName evidence="2">Uncharacterized protein</fullName>
    </submittedName>
</protein>
<reference evidence="2" key="1">
    <citation type="submission" date="2022-05" db="EMBL/GenBank/DDBJ databases">
        <title>Halomonas geminus sp. nov. and Halomonas llamarensis sp. nov. isolated from high-altitude salars of the Atacama Desert.</title>
        <authorList>
            <person name="Hintersatz C."/>
            <person name="Rojas L.A."/>
            <person name="Wei T.-S."/>
            <person name="Kutschke S."/>
            <person name="Lehmann F."/>
            <person name="Jain R."/>
            <person name="Pollmann K."/>
        </authorList>
    </citation>
    <scope>NUCLEOTIDE SEQUENCE</scope>
    <source>
        <strain evidence="2">ATCH28</strain>
    </source>
</reference>
<evidence type="ECO:0000313" key="2">
    <source>
        <dbReference type="EMBL" id="MCL7941229.1"/>
    </source>
</evidence>
<accession>A0ABT0T2Y0</accession>
<evidence type="ECO:0000313" key="3">
    <source>
        <dbReference type="Proteomes" id="UP001165369"/>
    </source>
</evidence>
<feature type="region of interest" description="Disordered" evidence="1">
    <location>
        <begin position="275"/>
        <end position="296"/>
    </location>
</feature>
<evidence type="ECO:0000256" key="1">
    <source>
        <dbReference type="SAM" id="MobiDB-lite"/>
    </source>
</evidence>
<dbReference type="RefSeq" id="WP_250061831.1">
    <property type="nucleotide sequence ID" value="NZ_JAMJPK010000005.1"/>
</dbReference>
<dbReference type="EMBL" id="JAMJPK010000005">
    <property type="protein sequence ID" value="MCL7941229.1"/>
    <property type="molecule type" value="Genomic_DNA"/>
</dbReference>
<dbReference type="Proteomes" id="UP001165369">
    <property type="component" value="Unassembled WGS sequence"/>
</dbReference>
<proteinExistence type="predicted"/>
<name>A0ABT0T2Y0_9GAMM</name>